<reference evidence="6" key="1">
    <citation type="submission" date="2019-07" db="EMBL/GenBank/DDBJ databases">
        <title>Overview of O-antigen diversity of Escherichia albertii, an emerging enteropathogen; genetic structure, serology, and development of O-genotyping method.</title>
        <authorList>
            <person name="Ooka T."/>
            <person name="Seto K."/>
            <person name="Ogura Y."/>
            <person name="Iguchi A."/>
            <person name="Imura N."/>
            <person name="Honda M."/>
            <person name="Etoh Y."/>
            <person name="Ikeda T."/>
            <person name="Sugitani W."/>
            <person name="Konno T."/>
            <person name="Kawano K."/>
            <person name="Kudo Y."/>
            <person name="Murakami K."/>
            <person name="Hayashi T."/>
            <person name="Nishi J."/>
        </authorList>
    </citation>
    <scope>NUCLEOTIDE SEQUENCE</scope>
    <source>
        <strain evidence="6">EC05-81</strain>
    </source>
</reference>
<comment type="subcellular location">
    <subcellularLocation>
        <location evidence="1">Membrane</location>
        <topology evidence="1">Multi-pass membrane protein</topology>
    </subcellularLocation>
</comment>
<feature type="transmembrane region" description="Helical" evidence="5">
    <location>
        <begin position="350"/>
        <end position="370"/>
    </location>
</feature>
<keyword evidence="2 5" id="KW-0812">Transmembrane</keyword>
<feature type="transmembrane region" description="Helical" evidence="5">
    <location>
        <begin position="202"/>
        <end position="221"/>
    </location>
</feature>
<dbReference type="InterPro" id="IPR052556">
    <property type="entry name" value="PolySynth_Transporter"/>
</dbReference>
<evidence type="ECO:0000256" key="2">
    <source>
        <dbReference type="ARBA" id="ARBA00022692"/>
    </source>
</evidence>
<feature type="transmembrane region" description="Helical" evidence="5">
    <location>
        <begin position="138"/>
        <end position="160"/>
    </location>
</feature>
<feature type="transmembrane region" description="Helical" evidence="5">
    <location>
        <begin position="166"/>
        <end position="182"/>
    </location>
</feature>
<feature type="transmembrane region" description="Helical" evidence="5">
    <location>
        <begin position="241"/>
        <end position="259"/>
    </location>
</feature>
<dbReference type="Pfam" id="PF01943">
    <property type="entry name" value="Polysacc_synt"/>
    <property type="match status" value="1"/>
</dbReference>
<feature type="transmembrane region" description="Helical" evidence="5">
    <location>
        <begin position="376"/>
        <end position="399"/>
    </location>
</feature>
<accession>A0A5A4U3C3</accession>
<evidence type="ECO:0000313" key="6">
    <source>
        <dbReference type="EMBL" id="BBM62197.1"/>
    </source>
</evidence>
<dbReference type="InterPro" id="IPR002797">
    <property type="entry name" value="Polysacc_synth"/>
</dbReference>
<feature type="transmembrane region" description="Helical" evidence="5">
    <location>
        <begin position="318"/>
        <end position="338"/>
    </location>
</feature>
<dbReference type="PANTHER" id="PTHR43424">
    <property type="entry name" value="LOCUS PUTATIVE PROTEIN 1-RELATED"/>
    <property type="match status" value="1"/>
</dbReference>
<evidence type="ECO:0000256" key="5">
    <source>
        <dbReference type="SAM" id="Phobius"/>
    </source>
</evidence>
<feature type="transmembrane region" description="Helical" evidence="5">
    <location>
        <begin position="45"/>
        <end position="67"/>
    </location>
</feature>
<evidence type="ECO:0000256" key="3">
    <source>
        <dbReference type="ARBA" id="ARBA00022989"/>
    </source>
</evidence>
<evidence type="ECO:0000256" key="1">
    <source>
        <dbReference type="ARBA" id="ARBA00004141"/>
    </source>
</evidence>
<name>A0A5A4U3C3_ESCAL</name>
<proteinExistence type="predicted"/>
<feature type="transmembrane region" description="Helical" evidence="5">
    <location>
        <begin position="280"/>
        <end position="306"/>
    </location>
</feature>
<dbReference type="GO" id="GO:0016020">
    <property type="term" value="C:membrane"/>
    <property type="evidence" value="ECO:0007669"/>
    <property type="project" value="UniProtKB-SubCell"/>
</dbReference>
<protein>
    <submittedName>
        <fullName evidence="6">O-antigen flippase</fullName>
    </submittedName>
</protein>
<evidence type="ECO:0000256" key="4">
    <source>
        <dbReference type="ARBA" id="ARBA00023136"/>
    </source>
</evidence>
<keyword evidence="4 5" id="KW-0472">Membrane</keyword>
<keyword evidence="3 5" id="KW-1133">Transmembrane helix</keyword>
<gene>
    <name evidence="6" type="primary">wzx</name>
</gene>
<dbReference type="EMBL" id="LC494304">
    <property type="protein sequence ID" value="BBM62197.1"/>
    <property type="molecule type" value="Genomic_DNA"/>
</dbReference>
<feature type="transmembrane region" description="Helical" evidence="5">
    <location>
        <begin position="12"/>
        <end position="33"/>
    </location>
</feature>
<dbReference type="AlphaFoldDB" id="A0A5A4U3C3"/>
<sequence>MEYCKLKILKDSSLYVAGEIVAKVFPFLLLPYLTRALGAEEYGQLSYLMTIVILVNIFISFIQFDAISRYFFYYGKNNLSIIIKSGNMLSLAIFLFILLFFLFSRNYIMMELSVISLLQSFMQVRVTILQCQKKVGNYIIAQLSSSVISTILTFIVFCLVQTSAEARMICIGIGYLFAALYAGRYINLKPQKNSYKKIKQGILYIFSFCWPLIFHHLAYYAKGQYDRIFISNIFDDKVLGIYSAGLQIALILPVLQMAIAKGMLPYYFEYIKKGKVTRRFILNSICIATVISLIPSLISFILPGSLYSFVLGIEYRDAKYYCVLFLFGYGINSGYLIISNYFFYFGKNKIIVIANMLSSLIYVIFLFYLGTESIKLIPYATVLSNVFLLFVVIILYFLLSEKLIKSEMVK</sequence>
<feature type="transmembrane region" description="Helical" evidence="5">
    <location>
        <begin position="79"/>
        <end position="101"/>
    </location>
</feature>
<organism evidence="6">
    <name type="scientific">Escherichia albertii</name>
    <dbReference type="NCBI Taxonomy" id="208962"/>
    <lineage>
        <taxon>Bacteria</taxon>
        <taxon>Pseudomonadati</taxon>
        <taxon>Pseudomonadota</taxon>
        <taxon>Gammaproteobacteria</taxon>
        <taxon>Enterobacterales</taxon>
        <taxon>Enterobacteriaceae</taxon>
        <taxon>Escherichia</taxon>
    </lineage>
</organism>
<dbReference type="PANTHER" id="PTHR43424:SF1">
    <property type="entry name" value="LOCUS PUTATIVE PROTEIN 1-RELATED"/>
    <property type="match status" value="1"/>
</dbReference>